<dbReference type="InterPro" id="IPR038550">
    <property type="entry name" value="GPCR_3_9-Cys_sf"/>
</dbReference>
<dbReference type="InterPro" id="IPR000337">
    <property type="entry name" value="GPCR_3"/>
</dbReference>
<feature type="transmembrane region" description="Helical" evidence="13">
    <location>
        <begin position="572"/>
        <end position="594"/>
    </location>
</feature>
<dbReference type="InterPro" id="IPR028082">
    <property type="entry name" value="Peripla_BP_I"/>
</dbReference>
<evidence type="ECO:0000256" key="7">
    <source>
        <dbReference type="ARBA" id="ARBA00023136"/>
    </source>
</evidence>
<keyword evidence="17" id="KW-1185">Reference proteome</keyword>
<dbReference type="GeneTree" id="ENSGT00940000160679"/>
<keyword evidence="8" id="KW-0675">Receptor</keyword>
<feature type="chain" id="PRO_5034597017" description="Taste receptor type 1 member 3" evidence="14">
    <location>
        <begin position="20"/>
        <end position="853"/>
    </location>
</feature>
<keyword evidence="10" id="KW-0807">Transducer</keyword>
<evidence type="ECO:0000256" key="12">
    <source>
        <dbReference type="ARBA" id="ARBA00040705"/>
    </source>
</evidence>
<evidence type="ECO:0000256" key="10">
    <source>
        <dbReference type="ARBA" id="ARBA00023224"/>
    </source>
</evidence>
<dbReference type="PROSITE" id="PS50259">
    <property type="entry name" value="G_PROTEIN_RECEP_F3_4"/>
    <property type="match status" value="1"/>
</dbReference>
<reference evidence="16" key="3">
    <citation type="submission" date="2025-09" db="UniProtKB">
        <authorList>
            <consortium name="Ensembl"/>
        </authorList>
    </citation>
    <scope>IDENTIFICATION</scope>
</reference>
<dbReference type="FunFam" id="3.40.50.2300:FF:000016">
    <property type="entry name" value="Taste 1 receptor member 2"/>
    <property type="match status" value="1"/>
</dbReference>
<dbReference type="SUPFAM" id="SSF53822">
    <property type="entry name" value="Periplasmic binding protein-like I"/>
    <property type="match status" value="1"/>
</dbReference>
<dbReference type="Ensembl" id="ENSSFOT00015011688.2">
    <property type="protein sequence ID" value="ENSSFOP00015011538.1"/>
    <property type="gene ID" value="ENSSFOG00015007295.2"/>
</dbReference>
<dbReference type="AlphaFoldDB" id="A0A8C9RG55"/>
<evidence type="ECO:0000256" key="3">
    <source>
        <dbReference type="ARBA" id="ARBA00022692"/>
    </source>
</evidence>
<evidence type="ECO:0000256" key="5">
    <source>
        <dbReference type="ARBA" id="ARBA00022989"/>
    </source>
</evidence>
<feature type="transmembrane region" description="Helical" evidence="13">
    <location>
        <begin position="770"/>
        <end position="792"/>
    </location>
</feature>
<feature type="domain" description="G-protein coupled receptors family 3 profile" evidence="15">
    <location>
        <begin position="571"/>
        <end position="840"/>
    </location>
</feature>
<dbReference type="InterPro" id="IPR017978">
    <property type="entry name" value="GPCR_3_C"/>
</dbReference>
<evidence type="ECO:0000256" key="9">
    <source>
        <dbReference type="ARBA" id="ARBA00023180"/>
    </source>
</evidence>
<reference evidence="16 17" key="1">
    <citation type="submission" date="2019-04" db="EMBL/GenBank/DDBJ databases">
        <authorList>
            <consortium name="Wellcome Sanger Institute Data Sharing"/>
        </authorList>
    </citation>
    <scope>NUCLEOTIDE SEQUENCE [LARGE SCALE GENOMIC DNA]</scope>
</reference>
<dbReference type="InterPro" id="IPR011500">
    <property type="entry name" value="GPCR_3_9-Cys_dom"/>
</dbReference>
<evidence type="ECO:0000256" key="11">
    <source>
        <dbReference type="ARBA" id="ARBA00038492"/>
    </source>
</evidence>
<dbReference type="Pfam" id="PF01094">
    <property type="entry name" value="ANF_receptor"/>
    <property type="match status" value="1"/>
</dbReference>
<evidence type="ECO:0000256" key="8">
    <source>
        <dbReference type="ARBA" id="ARBA00023170"/>
    </source>
</evidence>
<dbReference type="Gene3D" id="3.40.50.2300">
    <property type="match status" value="2"/>
</dbReference>
<dbReference type="CDD" id="cd15290">
    <property type="entry name" value="7tmC_TAS1R3"/>
    <property type="match status" value="1"/>
</dbReference>
<keyword evidence="4 14" id="KW-0732">Signal</keyword>
<accession>A0A8C9RG55</accession>
<keyword evidence="7 13" id="KW-0472">Membrane</keyword>
<feature type="transmembrane region" description="Helical" evidence="13">
    <location>
        <begin position="798"/>
        <end position="818"/>
    </location>
</feature>
<evidence type="ECO:0000256" key="2">
    <source>
        <dbReference type="ARBA" id="ARBA00022475"/>
    </source>
</evidence>
<dbReference type="GO" id="GO:0050916">
    <property type="term" value="P:sensory perception of sweet taste"/>
    <property type="evidence" value="ECO:0007669"/>
    <property type="project" value="TreeGrafter"/>
</dbReference>
<evidence type="ECO:0000256" key="1">
    <source>
        <dbReference type="ARBA" id="ARBA00004651"/>
    </source>
</evidence>
<dbReference type="Pfam" id="PF07562">
    <property type="entry name" value="NCD3G"/>
    <property type="match status" value="1"/>
</dbReference>
<keyword evidence="2" id="KW-1003">Cell membrane</keyword>
<dbReference type="FunFam" id="2.10.50.30:FF:000004">
    <property type="entry name" value="Taste receptor type 1 member 3-like protein"/>
    <property type="match status" value="1"/>
</dbReference>
<keyword evidence="5 13" id="KW-1133">Transmembrane helix</keyword>
<evidence type="ECO:0000256" key="13">
    <source>
        <dbReference type="SAM" id="Phobius"/>
    </source>
</evidence>
<dbReference type="PANTHER" id="PTHR24061:SF435">
    <property type="entry name" value="TASTE RECEPTOR TYPE 1 MEMBER 3"/>
    <property type="match status" value="1"/>
</dbReference>
<organism evidence="16 17">
    <name type="scientific">Scleropages formosus</name>
    <name type="common">Asian bonytongue</name>
    <name type="synonym">Osteoglossum formosum</name>
    <dbReference type="NCBI Taxonomy" id="113540"/>
    <lineage>
        <taxon>Eukaryota</taxon>
        <taxon>Metazoa</taxon>
        <taxon>Chordata</taxon>
        <taxon>Craniata</taxon>
        <taxon>Vertebrata</taxon>
        <taxon>Euteleostomi</taxon>
        <taxon>Actinopterygii</taxon>
        <taxon>Neopterygii</taxon>
        <taxon>Teleostei</taxon>
        <taxon>Osteoglossocephala</taxon>
        <taxon>Osteoglossomorpha</taxon>
        <taxon>Osteoglossiformes</taxon>
        <taxon>Osteoglossidae</taxon>
        <taxon>Scleropages</taxon>
    </lineage>
</organism>
<feature type="transmembrane region" description="Helical" evidence="13">
    <location>
        <begin position="734"/>
        <end position="758"/>
    </location>
</feature>
<keyword evidence="9" id="KW-0325">Glycoprotein</keyword>
<evidence type="ECO:0000256" key="4">
    <source>
        <dbReference type="ARBA" id="ARBA00022729"/>
    </source>
</evidence>
<dbReference type="OrthoDB" id="5984008at2759"/>
<dbReference type="GO" id="GO:0005886">
    <property type="term" value="C:plasma membrane"/>
    <property type="evidence" value="ECO:0007669"/>
    <property type="project" value="UniProtKB-SubCell"/>
</dbReference>
<evidence type="ECO:0000313" key="17">
    <source>
        <dbReference type="Proteomes" id="UP000694397"/>
    </source>
</evidence>
<dbReference type="PRINTS" id="PR00248">
    <property type="entry name" value="GPCRMGR"/>
</dbReference>
<dbReference type="InterPro" id="IPR001828">
    <property type="entry name" value="ANF_lig-bd_rcpt"/>
</dbReference>
<keyword evidence="6" id="KW-0297">G-protein coupled receptor</keyword>
<dbReference type="GO" id="GO:0004930">
    <property type="term" value="F:G protein-coupled receptor activity"/>
    <property type="evidence" value="ECO:0007669"/>
    <property type="project" value="UniProtKB-KW"/>
</dbReference>
<feature type="transmembrane region" description="Helical" evidence="13">
    <location>
        <begin position="601"/>
        <end position="629"/>
    </location>
</feature>
<dbReference type="Proteomes" id="UP000694397">
    <property type="component" value="Chromosome 22"/>
</dbReference>
<dbReference type="InterPro" id="IPR000068">
    <property type="entry name" value="GPCR_3_Ca_sens_rcpt-rel"/>
</dbReference>
<protein>
    <recommendedName>
        <fullName evidence="12">Taste receptor type 1 member 3</fullName>
    </recommendedName>
</protein>
<proteinExistence type="inferred from homology"/>
<sequence length="853" mass="94552">MDFLLRLLLLSWLFRPGHCNDQPGWFQNITTNLFSSSGNILLGGLFPINDLTANWSQNLGPNNRFCFSFNSINPNGLGLALVMKYTVDEINATPHLLPNVTLGFEIFDTCRQSFIIVKPTMFFLTNGLSENVSVLCNYTDYNARAMAIIGPQTSEMVTIIGKLLGFFMMPQVSYGATSDTFSDKVQYPSFLRTVPSDQWQAAAIVDLLKKFSWNWVAVVGSEDEYGKQGQAEVSSLAADNSICVAYEGLIPVYSDPMPVVLDILDGIYNAKVGVVVVFALPNPSQIFFSQVSALRLNMTGVWVASSAWALSDLVISLPNIASIGTVLGFTDNTQKLSLLTSYVTVLFTRMKEEREKGLLWKEDYFPMANPCPSCSNLSPNNISLITQPVLQRTAFNVYRAVYSVAYALHQLLDCNAASCQKGPSTIYPWQLLEVLRNVSFVIKGKRFQFDSDGNPNVGYDVLTWNWKNGTFNFTDIGQFYKTLKINQSLINWYTNSSEVPMSTCSADCESGQVRRVKGFQSCCFDCIDCKEGTFQNQDIQCTLCPQGQWSTVRSTNCTLPTFTFLSWSSYEALGLTVVAVTLIVCQGAVGLLFLHHRGTPLVCAAGGTLSILTLLGIIGGCASVFLFLGKPANVMCHLQQPLSAMFATVTLSTILVPCRLFPQIVCVMEFPEKTPTHLEMVRGPGSWLVVLACCGVQASLCGWFVQQGVSLSVYLSTLKINFVRKFLRCPVDPMVGLGLMLGYNCLLALLSFMCTFMAKKPSRQYNLARDVTFSTLFYCVVWVVFIPIYTGLDEKNKSVAQMVAILFSNTGLVAAYFLPKCYLLLRNPDLNTTEYFRIYLEATPPASEKDQDQ</sequence>
<dbReference type="Gene3D" id="2.10.50.30">
    <property type="entry name" value="GPCR, family 3, nine cysteines domain"/>
    <property type="match status" value="1"/>
</dbReference>
<evidence type="ECO:0000256" key="6">
    <source>
        <dbReference type="ARBA" id="ARBA00023040"/>
    </source>
</evidence>
<dbReference type="Pfam" id="PF00003">
    <property type="entry name" value="7tm_3"/>
    <property type="match status" value="1"/>
</dbReference>
<comment type="subcellular location">
    <subcellularLocation>
        <location evidence="1">Cell membrane</location>
        <topology evidence="1">Multi-pass membrane protein</topology>
    </subcellularLocation>
</comment>
<keyword evidence="3 13" id="KW-0812">Transmembrane</keyword>
<dbReference type="GO" id="GO:0050917">
    <property type="term" value="P:sensory perception of umami taste"/>
    <property type="evidence" value="ECO:0007669"/>
    <property type="project" value="TreeGrafter"/>
</dbReference>
<evidence type="ECO:0000256" key="14">
    <source>
        <dbReference type="SAM" id="SignalP"/>
    </source>
</evidence>
<feature type="signal peptide" evidence="14">
    <location>
        <begin position="1"/>
        <end position="19"/>
    </location>
</feature>
<reference evidence="16" key="2">
    <citation type="submission" date="2025-08" db="UniProtKB">
        <authorList>
            <consortium name="Ensembl"/>
        </authorList>
    </citation>
    <scope>IDENTIFICATION</scope>
</reference>
<name>A0A8C9RG55_SCLFO</name>
<feature type="transmembrane region" description="Helical" evidence="13">
    <location>
        <begin position="683"/>
        <end position="705"/>
    </location>
</feature>
<feature type="transmembrane region" description="Helical" evidence="13">
    <location>
        <begin position="641"/>
        <end position="662"/>
    </location>
</feature>
<evidence type="ECO:0000313" key="16">
    <source>
        <dbReference type="Ensembl" id="ENSSFOP00015011538.1"/>
    </source>
</evidence>
<evidence type="ECO:0000259" key="15">
    <source>
        <dbReference type="PROSITE" id="PS50259"/>
    </source>
</evidence>
<dbReference type="PANTHER" id="PTHR24061">
    <property type="entry name" value="CALCIUM-SENSING RECEPTOR-RELATED"/>
    <property type="match status" value="1"/>
</dbReference>
<gene>
    <name evidence="16" type="primary">TAS1R3</name>
    <name evidence="16" type="synonym">tas1r3</name>
</gene>
<comment type="similarity">
    <text evidence="11">Belongs to the G-protein coupled receptor 3 family. TAS1R subfamily.</text>
</comment>